<gene>
    <name evidence="2" type="ORF">Syun_006592</name>
</gene>
<dbReference type="Proteomes" id="UP001420932">
    <property type="component" value="Unassembled WGS sequence"/>
</dbReference>
<reference evidence="2 3" key="1">
    <citation type="submission" date="2024-01" db="EMBL/GenBank/DDBJ databases">
        <title>Genome assemblies of Stephania.</title>
        <authorList>
            <person name="Yang L."/>
        </authorList>
    </citation>
    <scope>NUCLEOTIDE SEQUENCE [LARGE SCALE GENOMIC DNA]</scope>
    <source>
        <strain evidence="2">YNDBR</strain>
        <tissue evidence="2">Leaf</tissue>
    </source>
</reference>
<evidence type="ECO:0000313" key="3">
    <source>
        <dbReference type="Proteomes" id="UP001420932"/>
    </source>
</evidence>
<dbReference type="AlphaFoldDB" id="A0AAP0KX10"/>
<protein>
    <submittedName>
        <fullName evidence="2">Uncharacterized protein</fullName>
    </submittedName>
</protein>
<feature type="compositionally biased region" description="Polar residues" evidence="1">
    <location>
        <begin position="64"/>
        <end position="73"/>
    </location>
</feature>
<accession>A0AAP0KX10</accession>
<feature type="compositionally biased region" description="Basic residues" evidence="1">
    <location>
        <begin position="97"/>
        <end position="106"/>
    </location>
</feature>
<evidence type="ECO:0000256" key="1">
    <source>
        <dbReference type="SAM" id="MobiDB-lite"/>
    </source>
</evidence>
<organism evidence="2 3">
    <name type="scientific">Stephania yunnanensis</name>
    <dbReference type="NCBI Taxonomy" id="152371"/>
    <lineage>
        <taxon>Eukaryota</taxon>
        <taxon>Viridiplantae</taxon>
        <taxon>Streptophyta</taxon>
        <taxon>Embryophyta</taxon>
        <taxon>Tracheophyta</taxon>
        <taxon>Spermatophyta</taxon>
        <taxon>Magnoliopsida</taxon>
        <taxon>Ranunculales</taxon>
        <taxon>Menispermaceae</taxon>
        <taxon>Menispermoideae</taxon>
        <taxon>Cissampelideae</taxon>
        <taxon>Stephania</taxon>
    </lineage>
</organism>
<proteinExistence type="predicted"/>
<dbReference type="EMBL" id="JBBNAF010000003">
    <property type="protein sequence ID" value="KAK9160251.1"/>
    <property type="molecule type" value="Genomic_DNA"/>
</dbReference>
<evidence type="ECO:0000313" key="2">
    <source>
        <dbReference type="EMBL" id="KAK9160251.1"/>
    </source>
</evidence>
<name>A0AAP0KX10_9MAGN</name>
<keyword evidence="3" id="KW-1185">Reference proteome</keyword>
<comment type="caution">
    <text evidence="2">The sequence shown here is derived from an EMBL/GenBank/DDBJ whole genome shotgun (WGS) entry which is preliminary data.</text>
</comment>
<feature type="region of interest" description="Disordered" evidence="1">
    <location>
        <begin position="63"/>
        <end position="108"/>
    </location>
</feature>
<feature type="compositionally biased region" description="Polar residues" evidence="1">
    <location>
        <begin position="87"/>
        <end position="96"/>
    </location>
</feature>
<sequence length="205" mass="23336">MAMNVEEAKENEEIRANENDMNKATGNIFENVFSVYSHYDQLLDSDNNFNEFLNEVRVRKCAQEPNQSSSKNHVPNLESKEGDSNKRPINQPSKSVQPKRKRRRSGGRSAILTASLNSLLSSSNEALEIMKTENHARSQVVSDSSIGTGISIIGRMVNEGTLEEGSDLWCFAHDFISDETKRKIFLNMKDDNNRKVWLDFVHRNK</sequence>